<protein>
    <submittedName>
        <fullName evidence="1">DUF1871 domain-containing protein</fullName>
    </submittedName>
</protein>
<gene>
    <name evidence="1" type="ORF">SAMD00020551_3669</name>
</gene>
<dbReference type="RefSeq" id="WP_041967164.1">
    <property type="nucleotide sequence ID" value="NZ_BASE01000084.1"/>
</dbReference>
<dbReference type="AlphaFoldDB" id="A0A0A8X911"/>
<proteinExistence type="predicted"/>
<dbReference type="Pfam" id="PF08958">
    <property type="entry name" value="DUF1871"/>
    <property type="match status" value="1"/>
</dbReference>
<name>A0A0A8X911_MESS1</name>
<sequence length="86" mass="9895">MESKELSYKLIHVLNNWDPFKVGEGEFDPEIADILQAVHDHDEADKIARRIQSVFEFSFEQVLPYQECLSIANTLLAIKNEDVCSL</sequence>
<dbReference type="EMBL" id="BASE01000084">
    <property type="protein sequence ID" value="GAM15512.1"/>
    <property type="molecule type" value="Genomic_DNA"/>
</dbReference>
<dbReference type="Gene3D" id="1.10.340.20">
    <property type="entry name" value="Apc36109-like domain"/>
    <property type="match status" value="1"/>
</dbReference>
<accession>A0A0A8X911</accession>
<organism evidence="1 2">
    <name type="scientific">Mesobacillus selenatarsenatis (strain DSM 18680 / JCM 14380 / FERM P-15431 / SF-1)</name>
    <dbReference type="NCBI Taxonomy" id="1321606"/>
    <lineage>
        <taxon>Bacteria</taxon>
        <taxon>Bacillati</taxon>
        <taxon>Bacillota</taxon>
        <taxon>Bacilli</taxon>
        <taxon>Bacillales</taxon>
        <taxon>Bacillaceae</taxon>
        <taxon>Mesobacillus</taxon>
    </lineage>
</organism>
<dbReference type="InterPro" id="IPR015053">
    <property type="entry name" value="DUF1871"/>
</dbReference>
<comment type="caution">
    <text evidence="1">The sequence shown here is derived from an EMBL/GenBank/DDBJ whole genome shotgun (WGS) entry which is preliminary data.</text>
</comment>
<dbReference type="SUPFAM" id="SSF116922">
    <property type="entry name" value="YugE-like"/>
    <property type="match status" value="1"/>
</dbReference>
<evidence type="ECO:0000313" key="1">
    <source>
        <dbReference type="EMBL" id="GAM15512.1"/>
    </source>
</evidence>
<dbReference type="InterPro" id="IPR023162">
    <property type="entry name" value="Apc36109-like_dom_sf"/>
</dbReference>
<dbReference type="OrthoDB" id="2353632at2"/>
<dbReference type="Proteomes" id="UP000031014">
    <property type="component" value="Unassembled WGS sequence"/>
</dbReference>
<keyword evidence="2" id="KW-1185">Reference proteome</keyword>
<reference evidence="1 2" key="1">
    <citation type="submission" date="2013-06" db="EMBL/GenBank/DDBJ databases">
        <title>Whole genome shotgun sequence of Bacillus selenatarsenatis SF-1.</title>
        <authorList>
            <person name="Kuroda M."/>
            <person name="Sei K."/>
            <person name="Yamashita M."/>
            <person name="Ike M."/>
        </authorList>
    </citation>
    <scope>NUCLEOTIDE SEQUENCE [LARGE SCALE GENOMIC DNA]</scope>
    <source>
        <strain evidence="1 2">SF-1</strain>
    </source>
</reference>
<evidence type="ECO:0000313" key="2">
    <source>
        <dbReference type="Proteomes" id="UP000031014"/>
    </source>
</evidence>